<evidence type="ECO:0000256" key="2">
    <source>
        <dbReference type="ARBA" id="ARBA00007089"/>
    </source>
</evidence>
<dbReference type="NCBIfam" id="TIGR03400">
    <property type="entry name" value="18S_RNA_Rcl1p"/>
    <property type="match status" value="1"/>
</dbReference>
<dbReference type="EMBL" id="JBBXJM010000001">
    <property type="protein sequence ID" value="KAL1413342.1"/>
    <property type="molecule type" value="Genomic_DNA"/>
</dbReference>
<evidence type="ECO:0008006" key="9">
    <source>
        <dbReference type="Google" id="ProtNLM"/>
    </source>
</evidence>
<dbReference type="Proteomes" id="UP001565368">
    <property type="component" value="Unassembled WGS sequence"/>
</dbReference>
<evidence type="ECO:0000256" key="4">
    <source>
        <dbReference type="ARBA" id="ARBA00023242"/>
    </source>
</evidence>
<dbReference type="Gene3D" id="3.65.10.20">
    <property type="entry name" value="RNA 3'-terminal phosphate cyclase domain"/>
    <property type="match status" value="1"/>
</dbReference>
<dbReference type="PANTHER" id="PTHR11096:SF1">
    <property type="entry name" value="RNA 3'-TERMINAL PHOSPHATE CYCLASE-LIKE PROTEIN"/>
    <property type="match status" value="1"/>
</dbReference>
<evidence type="ECO:0000256" key="3">
    <source>
        <dbReference type="ARBA" id="ARBA00022517"/>
    </source>
</evidence>
<comment type="subcellular location">
    <subcellularLocation>
        <location evidence="1">Nucleus</location>
        <location evidence="1">Nucleolus</location>
    </subcellularLocation>
</comment>
<dbReference type="SUPFAM" id="SSF55205">
    <property type="entry name" value="EPT/RTPC-like"/>
    <property type="match status" value="1"/>
</dbReference>
<sequence>MPAPTPGPSRPKSDLLRFSTHRHLRQRLLLSILSGRSIRIDGIRSDDVHVGLRDYEVNLLRLVEKITNGSTIEINVTGTSFVFHPGLLPGGSYTHTAHPGRSVGYYLELVVPLAPFSKKPLQLTLNGITGAEGRDMSADMVRTVTLPTLHLFGVRDGLELQIKKRGAAPLGGGQVVLKCPAVRALNTLQFTDKGRVKKIRGIAYSTRVSPQFANRMVEAARGVVNRYTPDIYLYTDVYKGDEAGKSPGYGLTLVAQSTTDAIHAAECLSVDPKSGHAAVAQTPEDIALHAARLLLEEISHGGCVDGKHQWLVLLLMVLGKEDVGKCLMGDLTAHTVQFLRDIMTFFGVKFKITPVGDGEGDSAATRPGTGEVLVSCVGIGYSNVNKSMA</sequence>
<dbReference type="Gene3D" id="3.30.360.20">
    <property type="entry name" value="RNA 3'-terminal phosphate cyclase, insert domain"/>
    <property type="match status" value="1"/>
</dbReference>
<dbReference type="GeneID" id="95982144"/>
<dbReference type="InterPro" id="IPR023797">
    <property type="entry name" value="RNA3'_phos_cyclase_dom"/>
</dbReference>
<dbReference type="RefSeq" id="XP_069213286.1">
    <property type="nucleotide sequence ID" value="XM_069349742.1"/>
</dbReference>
<gene>
    <name evidence="7" type="ORF">Q8F55_001101</name>
</gene>
<dbReference type="InterPro" id="IPR036553">
    <property type="entry name" value="RPTC_insert"/>
</dbReference>
<feature type="domain" description="RNA 3'-terminal phosphate cyclase insert" evidence="6">
    <location>
        <begin position="191"/>
        <end position="299"/>
    </location>
</feature>
<reference evidence="7 8" key="1">
    <citation type="submission" date="2023-08" db="EMBL/GenBank/DDBJ databases">
        <title>Annotated Genome Sequence of Vanrija albida AlHP1.</title>
        <authorList>
            <person name="Herzog R."/>
        </authorList>
    </citation>
    <scope>NUCLEOTIDE SEQUENCE [LARGE SCALE GENOMIC DNA]</scope>
    <source>
        <strain evidence="7 8">AlHP1</strain>
    </source>
</reference>
<feature type="domain" description="RNA 3'-terminal phosphate cyclase" evidence="5">
    <location>
        <begin position="18"/>
        <end position="352"/>
    </location>
</feature>
<dbReference type="InterPro" id="IPR020719">
    <property type="entry name" value="RNA3'_term_phos_cycl-like_CS"/>
</dbReference>
<keyword evidence="4" id="KW-0539">Nucleus</keyword>
<dbReference type="Pfam" id="PF01137">
    <property type="entry name" value="RTC"/>
    <property type="match status" value="1"/>
</dbReference>
<dbReference type="InterPro" id="IPR037136">
    <property type="entry name" value="RNA3'_phos_cyclase_dom_sf"/>
</dbReference>
<keyword evidence="8" id="KW-1185">Reference proteome</keyword>
<dbReference type="PROSITE" id="PS01287">
    <property type="entry name" value="RTC"/>
    <property type="match status" value="1"/>
</dbReference>
<dbReference type="InterPro" id="IPR013791">
    <property type="entry name" value="RNA3'-term_phos_cycl_insert"/>
</dbReference>
<evidence type="ECO:0000259" key="6">
    <source>
        <dbReference type="Pfam" id="PF05189"/>
    </source>
</evidence>
<accession>A0ABR3QFL5</accession>
<comment type="caution">
    <text evidence="7">The sequence shown here is derived from an EMBL/GenBank/DDBJ whole genome shotgun (WGS) entry which is preliminary data.</text>
</comment>
<dbReference type="InterPro" id="IPR016443">
    <property type="entry name" value="RNA3'_term_phos_cyc_type_2"/>
</dbReference>
<evidence type="ECO:0000259" key="5">
    <source>
        <dbReference type="Pfam" id="PF01137"/>
    </source>
</evidence>
<organism evidence="7 8">
    <name type="scientific">Vanrija albida</name>
    <dbReference type="NCBI Taxonomy" id="181172"/>
    <lineage>
        <taxon>Eukaryota</taxon>
        <taxon>Fungi</taxon>
        <taxon>Dikarya</taxon>
        <taxon>Basidiomycota</taxon>
        <taxon>Agaricomycotina</taxon>
        <taxon>Tremellomycetes</taxon>
        <taxon>Trichosporonales</taxon>
        <taxon>Trichosporonaceae</taxon>
        <taxon>Vanrija</taxon>
    </lineage>
</organism>
<evidence type="ECO:0000313" key="7">
    <source>
        <dbReference type="EMBL" id="KAL1413342.1"/>
    </source>
</evidence>
<dbReference type="InterPro" id="IPR013792">
    <property type="entry name" value="RNA3'P_cycl/enolpyr_Trfase_a/b"/>
</dbReference>
<comment type="similarity">
    <text evidence="2">Belongs to the RNA 3'-terminal cyclase family. Type 2 subfamily.</text>
</comment>
<evidence type="ECO:0000313" key="8">
    <source>
        <dbReference type="Proteomes" id="UP001565368"/>
    </source>
</evidence>
<name>A0ABR3QFL5_9TREE</name>
<proteinExistence type="inferred from homology"/>
<protein>
    <recommendedName>
        <fullName evidence="9">18S rRNA biogenesis protein RCL1</fullName>
    </recommendedName>
</protein>
<dbReference type="Pfam" id="PF05189">
    <property type="entry name" value="RTC_insert"/>
    <property type="match status" value="1"/>
</dbReference>
<dbReference type="InterPro" id="IPR000228">
    <property type="entry name" value="RNA3'_term_phos_cyc"/>
</dbReference>
<dbReference type="PANTHER" id="PTHR11096">
    <property type="entry name" value="RNA 3' TERMINAL PHOSPHATE CYCLASE"/>
    <property type="match status" value="1"/>
</dbReference>
<dbReference type="CDD" id="cd00875">
    <property type="entry name" value="RNA_Cyclase_Class_I"/>
    <property type="match status" value="1"/>
</dbReference>
<keyword evidence="3" id="KW-0690">Ribosome biogenesis</keyword>
<evidence type="ECO:0000256" key="1">
    <source>
        <dbReference type="ARBA" id="ARBA00004604"/>
    </source>
</evidence>